<dbReference type="AlphaFoldDB" id="A0AAJ6KXM5"/>
<dbReference type="EMBL" id="CP130472">
    <property type="protein sequence ID" value="WLS43919.1"/>
    <property type="molecule type" value="Genomic_DNA"/>
</dbReference>
<dbReference type="KEGG" id="mprn:Q3V37_21245"/>
<evidence type="ECO:0000313" key="2">
    <source>
        <dbReference type="EMBL" id="WLS43919.1"/>
    </source>
</evidence>
<feature type="compositionally biased region" description="Basic and acidic residues" evidence="1">
    <location>
        <begin position="34"/>
        <end position="70"/>
    </location>
</feature>
<sequence>METVWVVAGVLAVVAGAAYGVVVWRGRNAGGIGDDDRAAGRDARARQQRYEAERHGGQGDTWQRGRDSSG</sequence>
<evidence type="ECO:0000313" key="3">
    <source>
        <dbReference type="Proteomes" id="UP001235874"/>
    </source>
</evidence>
<accession>A0AAJ6KXM5</accession>
<feature type="region of interest" description="Disordered" evidence="1">
    <location>
        <begin position="32"/>
        <end position="70"/>
    </location>
</feature>
<organism evidence="2 3">
    <name type="scientific">Micromonospora profundi</name>
    <dbReference type="NCBI Taxonomy" id="1420889"/>
    <lineage>
        <taxon>Bacteria</taxon>
        <taxon>Bacillati</taxon>
        <taxon>Actinomycetota</taxon>
        <taxon>Actinomycetes</taxon>
        <taxon>Micromonosporales</taxon>
        <taxon>Micromonosporaceae</taxon>
        <taxon>Micromonospora</taxon>
    </lineage>
</organism>
<proteinExistence type="predicted"/>
<dbReference type="RefSeq" id="WP_306271393.1">
    <property type="nucleotide sequence ID" value="NZ_CP130472.1"/>
</dbReference>
<protein>
    <submittedName>
        <fullName evidence="2">Uncharacterized protein</fullName>
    </submittedName>
</protein>
<name>A0AAJ6KXM5_9ACTN</name>
<reference evidence="2 3" key="1">
    <citation type="submission" date="2023-07" db="EMBL/GenBank/DDBJ databases">
        <title>Micromonospora profundi TRM 95458 converts glycerol to a new osmotic compound.</title>
        <authorList>
            <person name="Lu D."/>
        </authorList>
    </citation>
    <scope>NUCLEOTIDE SEQUENCE [LARGE SCALE GENOMIC DNA]</scope>
    <source>
        <strain evidence="2 3">TRM95458</strain>
    </source>
</reference>
<dbReference type="Proteomes" id="UP001235874">
    <property type="component" value="Chromosome"/>
</dbReference>
<evidence type="ECO:0000256" key="1">
    <source>
        <dbReference type="SAM" id="MobiDB-lite"/>
    </source>
</evidence>
<gene>
    <name evidence="2" type="ORF">Q3V37_21245</name>
</gene>
<keyword evidence="3" id="KW-1185">Reference proteome</keyword>